<name>A0A4C1WLW0_EUMVA</name>
<keyword evidence="2" id="KW-1185">Reference proteome</keyword>
<accession>A0A4C1WLW0</accession>
<dbReference type="AlphaFoldDB" id="A0A4C1WLW0"/>
<reference evidence="1 2" key="1">
    <citation type="journal article" date="2019" name="Commun. Biol.">
        <title>The bagworm genome reveals a unique fibroin gene that provides high tensile strength.</title>
        <authorList>
            <person name="Kono N."/>
            <person name="Nakamura H."/>
            <person name="Ohtoshi R."/>
            <person name="Tomita M."/>
            <person name="Numata K."/>
            <person name="Arakawa K."/>
        </authorList>
    </citation>
    <scope>NUCLEOTIDE SEQUENCE [LARGE SCALE GENOMIC DNA]</scope>
</reference>
<organism evidence="1 2">
    <name type="scientific">Eumeta variegata</name>
    <name type="common">Bagworm moth</name>
    <name type="synonym">Eumeta japonica</name>
    <dbReference type="NCBI Taxonomy" id="151549"/>
    <lineage>
        <taxon>Eukaryota</taxon>
        <taxon>Metazoa</taxon>
        <taxon>Ecdysozoa</taxon>
        <taxon>Arthropoda</taxon>
        <taxon>Hexapoda</taxon>
        <taxon>Insecta</taxon>
        <taxon>Pterygota</taxon>
        <taxon>Neoptera</taxon>
        <taxon>Endopterygota</taxon>
        <taxon>Lepidoptera</taxon>
        <taxon>Glossata</taxon>
        <taxon>Ditrysia</taxon>
        <taxon>Tineoidea</taxon>
        <taxon>Psychidae</taxon>
        <taxon>Oiketicinae</taxon>
        <taxon>Eumeta</taxon>
    </lineage>
</organism>
<evidence type="ECO:0000313" key="1">
    <source>
        <dbReference type="EMBL" id="GBP51127.1"/>
    </source>
</evidence>
<evidence type="ECO:0000313" key="2">
    <source>
        <dbReference type="Proteomes" id="UP000299102"/>
    </source>
</evidence>
<comment type="caution">
    <text evidence="1">The sequence shown here is derived from an EMBL/GenBank/DDBJ whole genome shotgun (WGS) entry which is preliminary data.</text>
</comment>
<proteinExistence type="predicted"/>
<protein>
    <submittedName>
        <fullName evidence="1">Uncharacterized protein</fullName>
    </submittedName>
</protein>
<gene>
    <name evidence="1" type="ORF">EVAR_33878_1</name>
</gene>
<sequence length="107" mass="11324">MILITLLLSTLFPLPIRVLISILISVLLLISADDSARCPARDLDSVIVCESSDDPLPSVTHSSVNHILPLPSAHSPSIVYSIPSKALVTSLGLRGSIGGMEVLRSNL</sequence>
<dbReference type="Proteomes" id="UP000299102">
    <property type="component" value="Unassembled WGS sequence"/>
</dbReference>
<dbReference type="EMBL" id="BGZK01000575">
    <property type="protein sequence ID" value="GBP51127.1"/>
    <property type="molecule type" value="Genomic_DNA"/>
</dbReference>